<dbReference type="Proteomes" id="UP000274822">
    <property type="component" value="Unassembled WGS sequence"/>
</dbReference>
<name>A0A433PIN6_9FUNG</name>
<proteinExistence type="predicted"/>
<dbReference type="EMBL" id="RBNJ01023117">
    <property type="protein sequence ID" value="RUS17417.1"/>
    <property type="molecule type" value="Genomic_DNA"/>
</dbReference>
<dbReference type="Gene3D" id="2.80.10.50">
    <property type="match status" value="1"/>
</dbReference>
<feature type="non-terminal residue" evidence="1">
    <location>
        <position position="1"/>
    </location>
</feature>
<dbReference type="SUPFAM" id="SSF50370">
    <property type="entry name" value="Ricin B-like lectins"/>
    <property type="match status" value="1"/>
</dbReference>
<evidence type="ECO:0008006" key="3">
    <source>
        <dbReference type="Google" id="ProtNLM"/>
    </source>
</evidence>
<protein>
    <recommendedName>
        <fullName evidence="3">Ricin B lectin domain-containing protein</fullName>
    </recommendedName>
</protein>
<evidence type="ECO:0000313" key="2">
    <source>
        <dbReference type="Proteomes" id="UP000274822"/>
    </source>
</evidence>
<dbReference type="InterPro" id="IPR035992">
    <property type="entry name" value="Ricin_B-like_lectins"/>
</dbReference>
<feature type="non-terminal residue" evidence="1">
    <location>
        <position position="182"/>
    </location>
</feature>
<dbReference type="CDD" id="cd23454">
    <property type="entry name" value="beta-trefoil_Ricin_GllA-1"/>
    <property type="match status" value="1"/>
</dbReference>
<reference evidence="1 2" key="1">
    <citation type="journal article" date="2018" name="New Phytol.">
        <title>Phylogenomics of Endogonaceae and evolution of mycorrhizas within Mucoromycota.</title>
        <authorList>
            <person name="Chang Y."/>
            <person name="Desiro A."/>
            <person name="Na H."/>
            <person name="Sandor L."/>
            <person name="Lipzen A."/>
            <person name="Clum A."/>
            <person name="Barry K."/>
            <person name="Grigoriev I.V."/>
            <person name="Martin F.M."/>
            <person name="Stajich J.E."/>
            <person name="Smith M.E."/>
            <person name="Bonito G."/>
            <person name="Spatafora J.W."/>
        </authorList>
    </citation>
    <scope>NUCLEOTIDE SEQUENCE [LARGE SCALE GENOMIC DNA]</scope>
    <source>
        <strain evidence="1 2">AD002</strain>
    </source>
</reference>
<keyword evidence="2" id="KW-1185">Reference proteome</keyword>
<evidence type="ECO:0000313" key="1">
    <source>
        <dbReference type="EMBL" id="RUS17417.1"/>
    </source>
</evidence>
<gene>
    <name evidence="1" type="ORF">BC938DRAFT_476267</name>
</gene>
<dbReference type="PROSITE" id="PS50231">
    <property type="entry name" value="RICIN_B_LECTIN"/>
    <property type="match status" value="1"/>
</dbReference>
<sequence>NSQLWQFRNGTLINKKSGLALDLEKEDHNNCLGLHTELAAAAGWFFIKNQKHGTVLGVSNVTKEGTKIVASALDKKHYETQLWKFEDGFLWNKASKFVLDYTAKTSDADNQHWALTQEGFIFSRSKPNLVLALKDTVGRATLDLYIQDKKSHDHKEQRWNFVIPTIKGEQPYPVLRTFETHP</sequence>
<dbReference type="CDD" id="cd00161">
    <property type="entry name" value="beta-trefoil_Ricin-like"/>
    <property type="match status" value="1"/>
</dbReference>
<dbReference type="AlphaFoldDB" id="A0A433PIN6"/>
<organism evidence="1 2">
    <name type="scientific">Jimgerdemannia flammicorona</name>
    <dbReference type="NCBI Taxonomy" id="994334"/>
    <lineage>
        <taxon>Eukaryota</taxon>
        <taxon>Fungi</taxon>
        <taxon>Fungi incertae sedis</taxon>
        <taxon>Mucoromycota</taxon>
        <taxon>Mucoromycotina</taxon>
        <taxon>Endogonomycetes</taxon>
        <taxon>Endogonales</taxon>
        <taxon>Endogonaceae</taxon>
        <taxon>Jimgerdemannia</taxon>
    </lineage>
</organism>
<accession>A0A433PIN6</accession>
<comment type="caution">
    <text evidence="1">The sequence shown here is derived from an EMBL/GenBank/DDBJ whole genome shotgun (WGS) entry which is preliminary data.</text>
</comment>